<gene>
    <name evidence="3" type="ORF">B5G41_08695</name>
    <name evidence="1" type="ORF">F2Y10_04755</name>
    <name evidence="2" type="ORF">NE651_08435</name>
</gene>
<proteinExistence type="predicted"/>
<evidence type="ECO:0000313" key="2">
    <source>
        <dbReference type="EMBL" id="MCQ5082917.1"/>
    </source>
</evidence>
<protein>
    <submittedName>
        <fullName evidence="3">DUF4924 domain-containing protein</fullName>
    </submittedName>
    <submittedName>
        <fullName evidence="1">DUF4924 family protein</fullName>
    </submittedName>
</protein>
<reference evidence="4" key="1">
    <citation type="submission" date="2017-04" db="EMBL/GenBank/DDBJ databases">
        <title>Function of individual gut microbiota members based on whole genome sequencing of pure cultures obtained from chicken caecum.</title>
        <authorList>
            <person name="Medvecky M."/>
            <person name="Cejkova D."/>
            <person name="Polansky O."/>
            <person name="Karasova D."/>
            <person name="Kubasova T."/>
            <person name="Cizek A."/>
            <person name="Rychlik I."/>
        </authorList>
    </citation>
    <scope>NUCLEOTIDE SEQUENCE [LARGE SCALE GENOMIC DNA]</scope>
    <source>
        <strain evidence="4">An90</strain>
    </source>
</reference>
<dbReference type="Pfam" id="PF16271">
    <property type="entry name" value="DUF4924"/>
    <property type="match status" value="1"/>
</dbReference>
<reference evidence="1 5" key="3">
    <citation type="journal article" date="2019" name="Nat. Med.">
        <title>A library of human gut bacterial isolates paired with longitudinal multiomics data enables mechanistic microbiome research.</title>
        <authorList>
            <person name="Poyet M."/>
            <person name="Groussin M."/>
            <person name="Gibbons S.M."/>
            <person name="Avila-Pacheco J."/>
            <person name="Jiang X."/>
            <person name="Kearney S.M."/>
            <person name="Perrotta A.R."/>
            <person name="Berdy B."/>
            <person name="Zhao S."/>
            <person name="Lieberman T.D."/>
            <person name="Swanson P.K."/>
            <person name="Smith M."/>
            <person name="Roesemann S."/>
            <person name="Alexander J.E."/>
            <person name="Rich S.A."/>
            <person name="Livny J."/>
            <person name="Vlamakis H."/>
            <person name="Clish C."/>
            <person name="Bullock K."/>
            <person name="Deik A."/>
            <person name="Scott J."/>
            <person name="Pierce K.A."/>
            <person name="Xavier R.J."/>
            <person name="Alm E.J."/>
        </authorList>
    </citation>
    <scope>NUCLEOTIDE SEQUENCE [LARGE SCALE GENOMIC DNA]</scope>
    <source>
        <strain evidence="1 5">BIOML-A266</strain>
    </source>
</reference>
<evidence type="ECO:0000313" key="5">
    <source>
        <dbReference type="Proteomes" id="UP000322940"/>
    </source>
</evidence>
<dbReference type="InterPro" id="IPR032574">
    <property type="entry name" value="DUF4924"/>
</dbReference>
<reference evidence="3" key="2">
    <citation type="journal article" date="2018" name="BMC Genomics">
        <title>Whole genome sequencing and function prediction of 133 gut anaerobes isolated from chicken caecum in pure cultures.</title>
        <authorList>
            <person name="Medvecky M."/>
            <person name="Cejkova D."/>
            <person name="Polansky O."/>
            <person name="Karasova D."/>
            <person name="Kubasova T."/>
            <person name="Cizek A."/>
            <person name="Rychlik I."/>
        </authorList>
    </citation>
    <scope>NUCLEOTIDE SEQUENCE</scope>
    <source>
        <strain evidence="3">An90</strain>
    </source>
</reference>
<dbReference type="eggNOG" id="ENOG502ZGS8">
    <property type="taxonomic scope" value="Bacteria"/>
</dbReference>
<dbReference type="Proteomes" id="UP001205035">
    <property type="component" value="Unassembled WGS sequence"/>
</dbReference>
<dbReference type="Proteomes" id="UP000322940">
    <property type="component" value="Unassembled WGS sequence"/>
</dbReference>
<dbReference type="EMBL" id="JANGBQ010000010">
    <property type="protein sequence ID" value="MCQ5082917.1"/>
    <property type="molecule type" value="Genomic_DNA"/>
</dbReference>
<dbReference type="RefSeq" id="WP_018696307.1">
    <property type="nucleotide sequence ID" value="NZ_AP025562.1"/>
</dbReference>
<comment type="caution">
    <text evidence="3">The sequence shown here is derived from an EMBL/GenBank/DDBJ whole genome shotgun (WGS) entry which is preliminary data.</text>
</comment>
<sequence length="188" mass="21733">MDIAQVKRRENIAEYILYLWQLEDLLRALQFSPEAIFSTLIAPRKDIAEEQKHVYLLWYMDIANLLHQEGKDEKGHLEHTLHLIGDLHDLHLQLMKLPVGAHYRQTYAKLEPELPRLRAVLGNPGMNDTELCFRALYAAMLYRIKGEGDKQAVTDTLEYISPVIAELADMYGKVERGEIDLFKTDTAK</sequence>
<evidence type="ECO:0000313" key="3">
    <source>
        <dbReference type="EMBL" id="OUN03112.1"/>
    </source>
</evidence>
<dbReference type="OrthoDB" id="1095125at2"/>
<dbReference type="Proteomes" id="UP000195772">
    <property type="component" value="Unassembled WGS sequence"/>
</dbReference>
<accession>A0A1Y3QTV5</accession>
<name>A0A1Y3QTV5_9BACT</name>
<dbReference type="EMBL" id="NFHB01000005">
    <property type="protein sequence ID" value="OUN03112.1"/>
    <property type="molecule type" value="Genomic_DNA"/>
</dbReference>
<dbReference type="AlphaFoldDB" id="A0A1Y3QTV5"/>
<organism evidence="3 4">
    <name type="scientific">Alistipes onderdonkii</name>
    <dbReference type="NCBI Taxonomy" id="328813"/>
    <lineage>
        <taxon>Bacteria</taxon>
        <taxon>Pseudomonadati</taxon>
        <taxon>Bacteroidota</taxon>
        <taxon>Bacteroidia</taxon>
        <taxon>Bacteroidales</taxon>
        <taxon>Rikenellaceae</taxon>
        <taxon>Alistipes</taxon>
    </lineage>
</organism>
<evidence type="ECO:0000313" key="1">
    <source>
        <dbReference type="EMBL" id="KAA2380045.1"/>
    </source>
</evidence>
<reference evidence="2" key="4">
    <citation type="submission" date="2022-06" db="EMBL/GenBank/DDBJ databases">
        <title>Isolation of gut microbiota from human fecal samples.</title>
        <authorList>
            <person name="Pamer E.G."/>
            <person name="Barat B."/>
            <person name="Waligurski E."/>
            <person name="Medina S."/>
            <person name="Paddock L."/>
            <person name="Mostad J."/>
        </authorList>
    </citation>
    <scope>NUCLEOTIDE SEQUENCE</scope>
    <source>
        <strain evidence="2">DFI.6.22</strain>
    </source>
</reference>
<dbReference type="EMBL" id="VVXH01000003">
    <property type="protein sequence ID" value="KAA2380045.1"/>
    <property type="molecule type" value="Genomic_DNA"/>
</dbReference>
<evidence type="ECO:0000313" key="4">
    <source>
        <dbReference type="Proteomes" id="UP000195772"/>
    </source>
</evidence>